<gene>
    <name evidence="1" type="ORF">SAMN05444167_3442</name>
</gene>
<dbReference type="Gene3D" id="2.60.120.1140">
    <property type="entry name" value="Protein of unknown function DUF192"/>
    <property type="match status" value="1"/>
</dbReference>
<protein>
    <recommendedName>
        <fullName evidence="3">DUF192 domain-containing protein</fullName>
    </recommendedName>
</protein>
<dbReference type="InterPro" id="IPR038695">
    <property type="entry name" value="Saro_0823-like_sf"/>
</dbReference>
<keyword evidence="2" id="KW-1185">Reference proteome</keyword>
<reference evidence="1 2" key="1">
    <citation type="submission" date="2016-10" db="EMBL/GenBank/DDBJ databases">
        <authorList>
            <person name="de Groot N.N."/>
        </authorList>
    </citation>
    <scope>NUCLEOTIDE SEQUENCE [LARGE SCALE GENOMIC DNA]</scope>
    <source>
        <strain evidence="1 2">GAS232</strain>
    </source>
</reference>
<proteinExistence type="predicted"/>
<organism evidence="1 2">
    <name type="scientific">Terriglobus roseus</name>
    <dbReference type="NCBI Taxonomy" id="392734"/>
    <lineage>
        <taxon>Bacteria</taxon>
        <taxon>Pseudomonadati</taxon>
        <taxon>Acidobacteriota</taxon>
        <taxon>Terriglobia</taxon>
        <taxon>Terriglobales</taxon>
        <taxon>Acidobacteriaceae</taxon>
        <taxon>Terriglobus</taxon>
    </lineage>
</organism>
<dbReference type="PANTHER" id="PTHR37953:SF1">
    <property type="entry name" value="UPF0127 PROTEIN MJ1496"/>
    <property type="match status" value="1"/>
</dbReference>
<evidence type="ECO:0000313" key="1">
    <source>
        <dbReference type="EMBL" id="SDF83409.1"/>
    </source>
</evidence>
<dbReference type="InterPro" id="IPR003795">
    <property type="entry name" value="DUF192"/>
</dbReference>
<name>A0A1G7PCR7_9BACT</name>
<dbReference type="PANTHER" id="PTHR37953">
    <property type="entry name" value="UPF0127 PROTEIN MJ1496"/>
    <property type="match status" value="1"/>
</dbReference>
<dbReference type="Pfam" id="PF02643">
    <property type="entry name" value="DUF192"/>
    <property type="match status" value="1"/>
</dbReference>
<sequence length="132" mass="14396">MRNKRMVSVHTLAEDVVVASSVMVADTSVSRAVGLLGRSHLQREEGIWIKPSSGVHTIGMRFPIDVVGLDAQLRVVRLWPSLKPYRLTAIVPSVRTVLELAAGRIVESGLQLGDQLRIQESGLLHEAPIPTS</sequence>
<accession>A0A1G7PCR7</accession>
<evidence type="ECO:0000313" key="2">
    <source>
        <dbReference type="Proteomes" id="UP000182427"/>
    </source>
</evidence>
<evidence type="ECO:0008006" key="3">
    <source>
        <dbReference type="Google" id="ProtNLM"/>
    </source>
</evidence>
<dbReference type="Proteomes" id="UP000182427">
    <property type="component" value="Chromosome I"/>
</dbReference>
<dbReference type="EMBL" id="LT629690">
    <property type="protein sequence ID" value="SDF83409.1"/>
    <property type="molecule type" value="Genomic_DNA"/>
</dbReference>
<dbReference type="AlphaFoldDB" id="A0A1G7PCR7"/>